<dbReference type="Proteomes" id="UP000286287">
    <property type="component" value="Unassembled WGS sequence"/>
</dbReference>
<evidence type="ECO:0000259" key="1">
    <source>
        <dbReference type="Pfam" id="PF00174"/>
    </source>
</evidence>
<dbReference type="InterPro" id="IPR000572">
    <property type="entry name" value="OxRdtase_Mopterin-bd_dom"/>
</dbReference>
<dbReference type="EMBL" id="QYUJ01000014">
    <property type="protein sequence ID" value="RJF71042.1"/>
    <property type="molecule type" value="Genomic_DNA"/>
</dbReference>
<comment type="caution">
    <text evidence="2">The sequence shown here is derived from an EMBL/GenBank/DDBJ whole genome shotgun (WGS) entry which is preliminary data.</text>
</comment>
<dbReference type="InterPro" id="IPR036374">
    <property type="entry name" value="OxRdtase_Mopterin-bd_sf"/>
</dbReference>
<reference evidence="2 3" key="1">
    <citation type="submission" date="2018-09" db="EMBL/GenBank/DDBJ databases">
        <authorList>
            <person name="Zhu H."/>
        </authorList>
    </citation>
    <scope>NUCLEOTIDE SEQUENCE [LARGE SCALE GENOMIC DNA]</scope>
    <source>
        <strain evidence="2 3">K2S05-167</strain>
    </source>
</reference>
<dbReference type="PANTHER" id="PTHR43032">
    <property type="entry name" value="PROTEIN-METHIONINE-SULFOXIDE REDUCTASE"/>
    <property type="match status" value="1"/>
</dbReference>
<feature type="domain" description="Oxidoreductase molybdopterin-binding" evidence="1">
    <location>
        <begin position="60"/>
        <end position="198"/>
    </location>
</feature>
<evidence type="ECO:0000313" key="3">
    <source>
        <dbReference type="Proteomes" id="UP000286287"/>
    </source>
</evidence>
<dbReference type="AlphaFoldDB" id="A0A418V4P8"/>
<name>A0A418V4P8_9DEIO</name>
<dbReference type="SUPFAM" id="SSF56524">
    <property type="entry name" value="Oxidoreductase molybdopterin-binding domain"/>
    <property type="match status" value="1"/>
</dbReference>
<dbReference type="Gene3D" id="3.90.420.10">
    <property type="entry name" value="Oxidoreductase, molybdopterin-binding domain"/>
    <property type="match status" value="1"/>
</dbReference>
<gene>
    <name evidence="2" type="ORF">D3875_05040</name>
</gene>
<keyword evidence="3" id="KW-1185">Reference proteome</keyword>
<accession>A0A418V4P8</accession>
<proteinExistence type="predicted"/>
<dbReference type="PANTHER" id="PTHR43032:SF4">
    <property type="entry name" value="OXIDOREDUCTASE MOLYBDOPTERIN-BINDING DOMAIN-CONTAINING PROTEIN"/>
    <property type="match status" value="1"/>
</dbReference>
<sequence>MGAGWPVLPVFCDVRRPTACYVHTSMSLSSQATSEKAPGQRFLNESMPRYGLPKWIDLPSDPTLSIFGATTLPHLLTQQDLRKLPLTAVNADFHCVTTWSVPDLHWHGWAFADVWQDFIAEFADPAVSHVRFSALDGYAVTIPLEELLKEGVLIATHLSHEPLTVKHGAPLRLVLPQLYGYKSLKHLYRLELLTRPIPSSATSRILIHPRGRVDLEERSSTGLPLFWRTLYRWQLPNFLRQAAGWQERDRETAS</sequence>
<evidence type="ECO:0000313" key="2">
    <source>
        <dbReference type="EMBL" id="RJF71042.1"/>
    </source>
</evidence>
<dbReference type="Pfam" id="PF00174">
    <property type="entry name" value="Oxidored_molyb"/>
    <property type="match status" value="1"/>
</dbReference>
<protein>
    <submittedName>
        <fullName evidence="2">Reductase</fullName>
    </submittedName>
</protein>
<organism evidence="2 3">
    <name type="scientific">Deinococcus cavernae</name>
    <dbReference type="NCBI Taxonomy" id="2320857"/>
    <lineage>
        <taxon>Bacteria</taxon>
        <taxon>Thermotogati</taxon>
        <taxon>Deinococcota</taxon>
        <taxon>Deinococci</taxon>
        <taxon>Deinococcales</taxon>
        <taxon>Deinococcaceae</taxon>
        <taxon>Deinococcus</taxon>
    </lineage>
</organism>